<dbReference type="Proteomes" id="UP001292094">
    <property type="component" value="Unassembled WGS sequence"/>
</dbReference>
<dbReference type="InterPro" id="IPR009057">
    <property type="entry name" value="Homeodomain-like_sf"/>
</dbReference>
<dbReference type="GO" id="GO:0015074">
    <property type="term" value="P:DNA integration"/>
    <property type="evidence" value="ECO:0007669"/>
    <property type="project" value="InterPro"/>
</dbReference>
<dbReference type="PANTHER" id="PTHR23022">
    <property type="entry name" value="TRANSPOSABLE ELEMENT-RELATED"/>
    <property type="match status" value="1"/>
</dbReference>
<dbReference type="SUPFAM" id="SSF46689">
    <property type="entry name" value="Homeodomain-like"/>
    <property type="match status" value="1"/>
</dbReference>
<dbReference type="InterPro" id="IPR052338">
    <property type="entry name" value="Transposase_5"/>
</dbReference>
<comment type="caution">
    <text evidence="4">The sequence shown here is derived from an EMBL/GenBank/DDBJ whole genome shotgun (WGS) entry which is preliminary data.</text>
</comment>
<feature type="region of interest" description="Disordered" evidence="2">
    <location>
        <begin position="52"/>
        <end position="74"/>
    </location>
</feature>
<evidence type="ECO:0000313" key="5">
    <source>
        <dbReference type="Proteomes" id="UP001292094"/>
    </source>
</evidence>
<dbReference type="InterPro" id="IPR002492">
    <property type="entry name" value="Transposase_Tc1-like"/>
</dbReference>
<feature type="domain" description="Transposase Tc1-like" evidence="3">
    <location>
        <begin position="81"/>
        <end position="130"/>
    </location>
</feature>
<dbReference type="Gene3D" id="1.10.10.10">
    <property type="entry name" value="Winged helix-like DNA-binding domain superfamily/Winged helix DNA-binding domain"/>
    <property type="match status" value="1"/>
</dbReference>
<dbReference type="InterPro" id="IPR036397">
    <property type="entry name" value="RNaseH_sf"/>
</dbReference>
<dbReference type="GO" id="GO:0003677">
    <property type="term" value="F:DNA binding"/>
    <property type="evidence" value="ECO:0007669"/>
    <property type="project" value="InterPro"/>
</dbReference>
<evidence type="ECO:0000256" key="2">
    <source>
        <dbReference type="SAM" id="MobiDB-lite"/>
    </source>
</evidence>
<proteinExistence type="predicted"/>
<gene>
    <name evidence="4" type="ORF">Pmani_003075</name>
</gene>
<dbReference type="EMBL" id="JAWZYT010000220">
    <property type="protein sequence ID" value="KAK4326398.1"/>
    <property type="molecule type" value="Genomic_DNA"/>
</dbReference>
<dbReference type="AlphaFoldDB" id="A0AAE1QJ87"/>
<protein>
    <recommendedName>
        <fullName evidence="3">Transposase Tc1-like domain-containing protein</fullName>
    </recommendedName>
</protein>
<evidence type="ECO:0000313" key="4">
    <source>
        <dbReference type="EMBL" id="KAK4326398.1"/>
    </source>
</evidence>
<evidence type="ECO:0000256" key="1">
    <source>
        <dbReference type="ARBA" id="ARBA00004123"/>
    </source>
</evidence>
<dbReference type="InterPro" id="IPR036388">
    <property type="entry name" value="WH-like_DNA-bd_sf"/>
</dbReference>
<keyword evidence="5" id="KW-1185">Reference proteome</keyword>
<dbReference type="Gene3D" id="3.30.420.10">
    <property type="entry name" value="Ribonuclease H-like superfamily/Ribonuclease H"/>
    <property type="match status" value="1"/>
</dbReference>
<accession>A0AAE1QJ87</accession>
<name>A0AAE1QJ87_9EUCA</name>
<dbReference type="Pfam" id="PF01498">
    <property type="entry name" value="HTH_Tnp_Tc3_2"/>
    <property type="match status" value="1"/>
</dbReference>
<sequence>MEARDTKIALWGRIVGMRDGGMSNTDIARELGIDRKTVYRWLKRWDEEGNLADKPRSGAPRKTSRAKDEVIRQSSKRNPFTLQSDLQLYITARTVRKRLHEAGIHHRIPAIKEFLTDTHCQNRLQFALEHEYNGLDFWSRVIWSDEKSFCSTYHGKLHCWRRDNTWYARENIFEVARSGHVSANTWGWIFFYGVGELAELVGRFTAEQYIEILDVMLPSVRTYAFP</sequence>
<dbReference type="GO" id="GO:0006313">
    <property type="term" value="P:DNA transposition"/>
    <property type="evidence" value="ECO:0007669"/>
    <property type="project" value="InterPro"/>
</dbReference>
<reference evidence="4" key="1">
    <citation type="submission" date="2023-11" db="EMBL/GenBank/DDBJ databases">
        <title>Genome assemblies of two species of porcelain crab, Petrolisthes cinctipes and Petrolisthes manimaculis (Anomura: Porcellanidae).</title>
        <authorList>
            <person name="Angst P."/>
        </authorList>
    </citation>
    <scope>NUCLEOTIDE SEQUENCE</scope>
    <source>
        <strain evidence="4">PB745_02</strain>
        <tissue evidence="4">Gill</tissue>
    </source>
</reference>
<dbReference type="PANTHER" id="PTHR23022:SF134">
    <property type="entry name" value="TRANSPOSABLE ELEMENT TC1 TRANSPOSASE"/>
    <property type="match status" value="1"/>
</dbReference>
<dbReference type="GO" id="GO:0005634">
    <property type="term" value="C:nucleus"/>
    <property type="evidence" value="ECO:0007669"/>
    <property type="project" value="UniProtKB-SubCell"/>
</dbReference>
<dbReference type="Pfam" id="PF13551">
    <property type="entry name" value="HTH_29"/>
    <property type="match status" value="1"/>
</dbReference>
<evidence type="ECO:0000259" key="3">
    <source>
        <dbReference type="Pfam" id="PF01498"/>
    </source>
</evidence>
<comment type="subcellular location">
    <subcellularLocation>
        <location evidence="1">Nucleus</location>
    </subcellularLocation>
</comment>
<organism evidence="4 5">
    <name type="scientific">Petrolisthes manimaculis</name>
    <dbReference type="NCBI Taxonomy" id="1843537"/>
    <lineage>
        <taxon>Eukaryota</taxon>
        <taxon>Metazoa</taxon>
        <taxon>Ecdysozoa</taxon>
        <taxon>Arthropoda</taxon>
        <taxon>Crustacea</taxon>
        <taxon>Multicrustacea</taxon>
        <taxon>Malacostraca</taxon>
        <taxon>Eumalacostraca</taxon>
        <taxon>Eucarida</taxon>
        <taxon>Decapoda</taxon>
        <taxon>Pleocyemata</taxon>
        <taxon>Anomura</taxon>
        <taxon>Galatheoidea</taxon>
        <taxon>Porcellanidae</taxon>
        <taxon>Petrolisthes</taxon>
    </lineage>
</organism>